<dbReference type="AlphaFoldDB" id="A0AAV0DWL0"/>
<comment type="caution">
    <text evidence="2">The sequence shown here is derived from an EMBL/GenBank/DDBJ whole genome shotgun (WGS) entry which is preliminary data.</text>
</comment>
<dbReference type="EMBL" id="CAMAPF010000180">
    <property type="protein sequence ID" value="CAH9111204.1"/>
    <property type="molecule type" value="Genomic_DNA"/>
</dbReference>
<feature type="compositionally biased region" description="Polar residues" evidence="1">
    <location>
        <begin position="273"/>
        <end position="293"/>
    </location>
</feature>
<evidence type="ECO:0000256" key="1">
    <source>
        <dbReference type="SAM" id="MobiDB-lite"/>
    </source>
</evidence>
<dbReference type="GO" id="GO:0005886">
    <property type="term" value="C:plasma membrane"/>
    <property type="evidence" value="ECO:0007669"/>
    <property type="project" value="InterPro"/>
</dbReference>
<feature type="compositionally biased region" description="Polar residues" evidence="1">
    <location>
        <begin position="70"/>
        <end position="81"/>
    </location>
</feature>
<keyword evidence="3" id="KW-1185">Reference proteome</keyword>
<gene>
    <name evidence="2" type="ORF">CEPIT_LOCUS19445</name>
</gene>
<feature type="region of interest" description="Disordered" evidence="1">
    <location>
        <begin position="154"/>
        <end position="179"/>
    </location>
</feature>
<name>A0AAV0DWL0_9ASTE</name>
<evidence type="ECO:0000313" key="3">
    <source>
        <dbReference type="Proteomes" id="UP001152523"/>
    </source>
</evidence>
<sequence length="365" mass="40062">MAKEHPNSKTSTNNKPAENKNTPNNFKMTIQNTQRRRTKPEEPPSQPPPQTAASPPHLSSSCPSDDEFSFTITLHPSSSTKIPAPPDEGAKTTAKPPTPSFTALEDDLSPADEIFFHGHLLPLRLLSHLPVSARSSTNSNDSFTLPVKDFLHDKNKNLPKPANTQIPKDPKAPKPAKTSGFSLFRLPKRRKDQSDCPTLIKVINIEVKRKEEKEKQWRKLRWDVTQVVKRYMRMVRPLLSSFKNGGGGGIKRERRKVETADRKAHSFSSGSISVTRGISRSDNNITSRRSSAFSGGLRGEYSAPASTRTSPTNSGLLVAQPPSKSTASSDSTMEELHAAIQAAIAHCKNSIAVHEDQTKPNVAVA</sequence>
<feature type="region of interest" description="Disordered" evidence="1">
    <location>
        <begin position="273"/>
        <end position="333"/>
    </location>
</feature>
<dbReference type="PANTHER" id="PTHR33312">
    <property type="entry name" value="MEMBRANE-ASSOCIATED KINASE REGULATOR 4-RELATED"/>
    <property type="match status" value="1"/>
</dbReference>
<protein>
    <recommendedName>
        <fullName evidence="4">BRI1 kinase inhibitor 1</fullName>
    </recommendedName>
</protein>
<feature type="compositionally biased region" description="Polar residues" evidence="1">
    <location>
        <begin position="8"/>
        <end position="33"/>
    </location>
</feature>
<feature type="compositionally biased region" description="Polar residues" evidence="1">
    <location>
        <begin position="322"/>
        <end position="331"/>
    </location>
</feature>
<reference evidence="2" key="1">
    <citation type="submission" date="2022-07" db="EMBL/GenBank/DDBJ databases">
        <authorList>
            <person name="Macas J."/>
            <person name="Novak P."/>
            <person name="Neumann P."/>
        </authorList>
    </citation>
    <scope>NUCLEOTIDE SEQUENCE</scope>
</reference>
<organism evidence="2 3">
    <name type="scientific">Cuscuta epithymum</name>
    <dbReference type="NCBI Taxonomy" id="186058"/>
    <lineage>
        <taxon>Eukaryota</taxon>
        <taxon>Viridiplantae</taxon>
        <taxon>Streptophyta</taxon>
        <taxon>Embryophyta</taxon>
        <taxon>Tracheophyta</taxon>
        <taxon>Spermatophyta</taxon>
        <taxon>Magnoliopsida</taxon>
        <taxon>eudicotyledons</taxon>
        <taxon>Gunneridae</taxon>
        <taxon>Pentapetalae</taxon>
        <taxon>asterids</taxon>
        <taxon>lamiids</taxon>
        <taxon>Solanales</taxon>
        <taxon>Convolvulaceae</taxon>
        <taxon>Cuscuteae</taxon>
        <taxon>Cuscuta</taxon>
        <taxon>Cuscuta subgen. Cuscuta</taxon>
    </lineage>
</organism>
<evidence type="ECO:0000313" key="2">
    <source>
        <dbReference type="EMBL" id="CAH9111204.1"/>
    </source>
</evidence>
<feature type="region of interest" description="Disordered" evidence="1">
    <location>
        <begin position="1"/>
        <end position="105"/>
    </location>
</feature>
<dbReference type="Proteomes" id="UP001152523">
    <property type="component" value="Unassembled WGS sequence"/>
</dbReference>
<evidence type="ECO:0008006" key="4">
    <source>
        <dbReference type="Google" id="ProtNLM"/>
    </source>
</evidence>
<proteinExistence type="predicted"/>
<dbReference type="InterPro" id="IPR039620">
    <property type="entry name" value="BKI1/MAKR1/3/4"/>
</dbReference>
<dbReference type="PANTHER" id="PTHR33312:SF19">
    <property type="entry name" value="BRI1 KINASE INHIBITOR 1"/>
    <property type="match status" value="1"/>
</dbReference>
<accession>A0AAV0DWL0</accession>
<dbReference type="GO" id="GO:0019210">
    <property type="term" value="F:kinase inhibitor activity"/>
    <property type="evidence" value="ECO:0007669"/>
    <property type="project" value="InterPro"/>
</dbReference>
<feature type="compositionally biased region" description="Polar residues" evidence="1">
    <location>
        <begin position="304"/>
        <end position="315"/>
    </location>
</feature>